<protein>
    <submittedName>
        <fullName evidence="1">Uncharacterized protein</fullName>
    </submittedName>
</protein>
<keyword evidence="2" id="KW-1185">Reference proteome</keyword>
<evidence type="ECO:0000313" key="2">
    <source>
        <dbReference type="Proteomes" id="UP000059188"/>
    </source>
</evidence>
<reference evidence="1 2" key="1">
    <citation type="submission" date="2014-11" db="EMBL/GenBank/DDBJ databases">
        <authorList>
            <person name="Wibberg Daniel"/>
        </authorList>
    </citation>
    <scope>NUCLEOTIDE SEQUENCE [LARGE SCALE GENOMIC DNA]</scope>
    <source>
        <strain evidence="1">Rhizoctonia solani AG1-IB 7/3/14</strain>
    </source>
</reference>
<gene>
    <name evidence="1" type="ORF">RSOLAG1IB_03801</name>
</gene>
<accession>A0A0B7FUK4</accession>
<organism evidence="1 2">
    <name type="scientific">Thanatephorus cucumeris (strain AG1-IB / isolate 7/3/14)</name>
    <name type="common">Lettuce bottom rot fungus</name>
    <name type="synonym">Rhizoctonia solani</name>
    <dbReference type="NCBI Taxonomy" id="1108050"/>
    <lineage>
        <taxon>Eukaryota</taxon>
        <taxon>Fungi</taxon>
        <taxon>Dikarya</taxon>
        <taxon>Basidiomycota</taxon>
        <taxon>Agaricomycotina</taxon>
        <taxon>Agaricomycetes</taxon>
        <taxon>Cantharellales</taxon>
        <taxon>Ceratobasidiaceae</taxon>
        <taxon>Rhizoctonia</taxon>
        <taxon>Rhizoctonia solani AG-1</taxon>
    </lineage>
</organism>
<proteinExistence type="predicted"/>
<dbReference type="Proteomes" id="UP000059188">
    <property type="component" value="Unassembled WGS sequence"/>
</dbReference>
<dbReference type="AlphaFoldDB" id="A0A0B7FUK4"/>
<evidence type="ECO:0000313" key="1">
    <source>
        <dbReference type="EMBL" id="CEL59867.1"/>
    </source>
</evidence>
<dbReference type="EMBL" id="LN679103">
    <property type="protein sequence ID" value="CEL59867.1"/>
    <property type="molecule type" value="Genomic_DNA"/>
</dbReference>
<name>A0A0B7FUK4_THACB</name>
<sequence>MYLIYVFLAVYHGEPQKCGFSARQKPPFICGCLAKSDPYLRLFMAQVRPWYKFSARNSWSSADCWQNPHELPDFPHF</sequence>